<evidence type="ECO:0000313" key="6">
    <source>
        <dbReference type="EMBL" id="UPW41676.1"/>
    </source>
</evidence>
<keyword evidence="4" id="KW-0167">Capsid protein</keyword>
<evidence type="ECO:0000256" key="3">
    <source>
        <dbReference type="ARBA" id="ARBA00022431"/>
    </source>
</evidence>
<organism evidence="6">
    <name type="scientific">Peromfec virus RodF8_22</name>
    <dbReference type="NCBI Taxonomy" id="2929364"/>
    <lineage>
        <taxon>Viruses</taxon>
        <taxon>Monodnaviria</taxon>
        <taxon>Sangervirae</taxon>
        <taxon>Phixviricota</taxon>
        <taxon>Malgrandaviricetes</taxon>
        <taxon>Petitvirales</taxon>
        <taxon>Microviridae</taxon>
    </lineage>
</organism>
<dbReference type="EMBL" id="OM869647">
    <property type="protein sequence ID" value="UPW41676.1"/>
    <property type="molecule type" value="Genomic_DNA"/>
</dbReference>
<dbReference type="Pfam" id="PF02305">
    <property type="entry name" value="Phage_F"/>
    <property type="match status" value="2"/>
</dbReference>
<dbReference type="GO" id="GO:0039615">
    <property type="term" value="C:T=1 icosahedral viral capsid"/>
    <property type="evidence" value="ECO:0007669"/>
    <property type="project" value="UniProtKB-KW"/>
</dbReference>
<comment type="similarity">
    <text evidence="2">Belongs to the microviridae F protein family.</text>
</comment>
<evidence type="ECO:0000256" key="4">
    <source>
        <dbReference type="ARBA" id="ARBA00022561"/>
    </source>
</evidence>
<evidence type="ECO:0000256" key="2">
    <source>
        <dbReference type="ARBA" id="ARBA00009963"/>
    </source>
</evidence>
<evidence type="ECO:0000256" key="1">
    <source>
        <dbReference type="ARBA" id="ARBA00004328"/>
    </source>
</evidence>
<dbReference type="GO" id="GO:0005198">
    <property type="term" value="F:structural molecule activity"/>
    <property type="evidence" value="ECO:0007669"/>
    <property type="project" value="InterPro"/>
</dbReference>
<keyword evidence="5" id="KW-0946">Virion</keyword>
<accession>A0A976N2J6</accession>
<comment type="subcellular location">
    <subcellularLocation>
        <location evidence="1">Virion</location>
    </subcellularLocation>
</comment>
<proteinExistence type="inferred from homology"/>
<dbReference type="InterPro" id="IPR016184">
    <property type="entry name" value="Capsid/spike_ssDNA_virus"/>
</dbReference>
<protein>
    <submittedName>
        <fullName evidence="6">Major capsid protein</fullName>
    </submittedName>
</protein>
<dbReference type="InterPro" id="IPR037002">
    <property type="entry name" value="Microviridae_protein_F_sf"/>
</dbReference>
<dbReference type="SUPFAM" id="SSF88645">
    <property type="entry name" value="ssDNA viruses"/>
    <property type="match status" value="1"/>
</dbReference>
<dbReference type="InterPro" id="IPR003514">
    <property type="entry name" value="Microviridae_protein_F"/>
</dbReference>
<keyword evidence="3" id="KW-1140">T=1 icosahedral capsid protein</keyword>
<sequence>MKNTGNISSLQPIGYTKSNLRHSILGSYNMGIAYPLIWDSVKIGTTIHNDIDSFARSGALADPSFLDCDISIGHYFVPFNAIDPLYRSRCQTFKGQLYDAPLLNTPINKSILLASSTQLNPSFVPGSLADHLGFSVVAEDTSSASAGYISAAPFLAYHLIMDHFFTNSRLQDSMYTRKWIDANVPALGLTTPELGNGVFRDHQPLDQKPAWRDDDSDPIHNFFALRYVNYEPDYFTTARPTPGGADVAIPTTNIHALLDNMLIQKVADMLNKGGYSYNDYVRVIYGITDIDSEVLDPVFLSGSSGPLQVSTVVNQTSDGLGDQGGMVTGNSGSSNGFTHTFTTDGIYMALMFIRPKSYYTEGIQKQFREVSMSNTLIPEFSDLSNEPILISELRGAPSYFISDYAYHSSLSLGVFGYTDRYEQFRTRTNRVRGEMRTTRKGWYIAREFNDVSITPNFISQKNIVYSPWVVTSSDTDHFYIRSFMNYQRTQLLPVVSRPYVW</sequence>
<reference evidence="6" key="1">
    <citation type="submission" date="2022-02" db="EMBL/GenBank/DDBJ databases">
        <title>Towards deciphering the DNA virus diversity associated with rodent species in the families Cricetidae and Heteromyidae.</title>
        <authorList>
            <person name="Lund M."/>
            <person name="Larsen B.B."/>
            <person name="Gryseels S."/>
            <person name="Kraberger S."/>
            <person name="Rowsey D.M."/>
            <person name="Steger L."/>
            <person name="Yule K.M."/>
            <person name="Upham N.S."/>
            <person name="Worobey M."/>
            <person name="Van Doorslaer K."/>
            <person name="Varsani A."/>
        </authorList>
    </citation>
    <scope>NUCLEOTIDE SEQUENCE</scope>
    <source>
        <strain evidence="6">NeonRodF8_22</strain>
    </source>
</reference>
<evidence type="ECO:0000256" key="5">
    <source>
        <dbReference type="ARBA" id="ARBA00022844"/>
    </source>
</evidence>
<name>A0A976N2J6_9VIRU</name>
<dbReference type="Gene3D" id="2.60.169.10">
    <property type="entry name" value="Microviridae F protein"/>
    <property type="match status" value="1"/>
</dbReference>